<protein>
    <submittedName>
        <fullName evidence="7">DNA mismatch repair protein MutL</fullName>
    </submittedName>
</protein>
<dbReference type="InterPro" id="IPR042121">
    <property type="entry name" value="MutL_C_regsub"/>
</dbReference>
<dbReference type="PANTHER" id="PTHR10073">
    <property type="entry name" value="DNA MISMATCH REPAIR PROTEIN MLH, PMS, MUTL"/>
    <property type="match status" value="1"/>
</dbReference>
<dbReference type="Pfam" id="PF13589">
    <property type="entry name" value="HATPase_c_3"/>
    <property type="match status" value="1"/>
</dbReference>
<dbReference type="Pfam" id="PF08676">
    <property type="entry name" value="MutL_C"/>
    <property type="match status" value="1"/>
</dbReference>
<dbReference type="Gene3D" id="3.30.230.10">
    <property type="match status" value="1"/>
</dbReference>
<dbReference type="InterPro" id="IPR014721">
    <property type="entry name" value="Ribsml_uS5_D2-typ_fold_subgr"/>
</dbReference>
<dbReference type="Pfam" id="PF01119">
    <property type="entry name" value="DNA_mis_repair"/>
    <property type="match status" value="1"/>
</dbReference>
<dbReference type="SUPFAM" id="SSF118116">
    <property type="entry name" value="DNA mismatch repair protein MutL"/>
    <property type="match status" value="1"/>
</dbReference>
<keyword evidence="2" id="KW-0227">DNA damage</keyword>
<dbReference type="Gene3D" id="3.30.565.10">
    <property type="entry name" value="Histidine kinase-like ATPase, C-terminal domain"/>
    <property type="match status" value="1"/>
</dbReference>
<evidence type="ECO:0000256" key="2">
    <source>
        <dbReference type="ARBA" id="ARBA00022763"/>
    </source>
</evidence>
<evidence type="ECO:0000256" key="1">
    <source>
        <dbReference type="ARBA" id="ARBA00006082"/>
    </source>
</evidence>
<dbReference type="SMART" id="SM01340">
    <property type="entry name" value="DNA_mis_repair"/>
    <property type="match status" value="1"/>
</dbReference>
<dbReference type="PANTHER" id="PTHR10073:SF12">
    <property type="entry name" value="DNA MISMATCH REPAIR PROTEIN MLH1"/>
    <property type="match status" value="1"/>
</dbReference>
<dbReference type="InterPro" id="IPR013507">
    <property type="entry name" value="DNA_mismatch_S5_2-like"/>
</dbReference>
<feature type="region of interest" description="Disordered" evidence="4">
    <location>
        <begin position="391"/>
        <end position="432"/>
    </location>
</feature>
<reference evidence="7 8" key="1">
    <citation type="submission" date="2024-02" db="EMBL/GenBank/DDBJ databases">
        <authorList>
            <person name="Chen Y."/>
            <person name="Shah S."/>
            <person name="Dougan E. K."/>
            <person name="Thang M."/>
            <person name="Chan C."/>
        </authorList>
    </citation>
    <scope>NUCLEOTIDE SEQUENCE [LARGE SCALE GENOMIC DNA]</scope>
</reference>
<name>A0ABP0JPV5_9DINO</name>
<dbReference type="InterPro" id="IPR038973">
    <property type="entry name" value="MutL/Mlh/Pms-like"/>
</dbReference>
<feature type="compositionally biased region" description="Low complexity" evidence="4">
    <location>
        <begin position="394"/>
        <end position="403"/>
    </location>
</feature>
<evidence type="ECO:0000256" key="3">
    <source>
        <dbReference type="ARBA" id="ARBA00023204"/>
    </source>
</evidence>
<feature type="domain" description="DNA mismatch repair protein S5" evidence="6">
    <location>
        <begin position="222"/>
        <end position="307"/>
    </location>
</feature>
<keyword evidence="3" id="KW-0234">DNA repair</keyword>
<comment type="caution">
    <text evidence="7">The sequence shown here is derived from an EMBL/GenBank/DDBJ whole genome shotgun (WGS) entry which is preliminary data.</text>
</comment>
<dbReference type="EMBL" id="CAXAMM010008118">
    <property type="protein sequence ID" value="CAK9016470.1"/>
    <property type="molecule type" value="Genomic_DNA"/>
</dbReference>
<dbReference type="InterPro" id="IPR014762">
    <property type="entry name" value="DNA_mismatch_repair_CS"/>
</dbReference>
<dbReference type="Proteomes" id="UP001642464">
    <property type="component" value="Unassembled WGS sequence"/>
</dbReference>
<feature type="region of interest" description="Disordered" evidence="4">
    <location>
        <begin position="341"/>
        <end position="373"/>
    </location>
</feature>
<dbReference type="Gene3D" id="3.30.1370.100">
    <property type="entry name" value="MutL, C-terminal domain, regulatory subdomain"/>
    <property type="match status" value="1"/>
</dbReference>
<dbReference type="InterPro" id="IPR037198">
    <property type="entry name" value="MutL_C_sf"/>
</dbReference>
<evidence type="ECO:0000256" key="4">
    <source>
        <dbReference type="SAM" id="MobiDB-lite"/>
    </source>
</evidence>
<evidence type="ECO:0000259" key="6">
    <source>
        <dbReference type="SMART" id="SM01340"/>
    </source>
</evidence>
<dbReference type="PROSITE" id="PS00058">
    <property type="entry name" value="DNA_MISMATCH_REPAIR_1"/>
    <property type="match status" value="1"/>
</dbReference>
<sequence>DDLSRMSSATTDVTSRIQQLSASVINKIAAGEVIERPASVVKELLENSVDALSTRIEVDIEAGGAELIRLTDDGEGIHPDDVMLAVTSHATSKIRTADDLFEVQTMGFRGEALASIAEVSKFRLRTRRAEALTGVELQVDGGATEGPKPCGCPAGTQIEVRQLFFNTPVRRKFLKTTSTEFGHISEQFTRIALANPNLHLVLRHNGRVVHELPATHQLIDRLRLFFGSELADKLIWVESDDRSLQHALGEAYRGLLMVGRYPITFLFLEVEPSQVDVNVHPTKSEVRFRDSQILYRTLLSTLRRQFLGTNLDSELSVAPEEKPEATEETRKQHQLELVNWAKRQVPGADSARTDSTGAGGDESAAGGTVERPVHPLDREERELHGDAAALLDVSPPSAGPSSGQQTAESDPGPFVLGEPANIEEGSDAGGDATAVPQTLRAMQIHDCYLVVDTGDGLTVIDQHALHERIMYERLRRRVLDGTVEVQPLLIPVTVEMTAQDAAALLDHEEVLRELGLQVESFGGTTIALRANPTLLRRADPARLLRDVADWLESRGSKLSRRDLIDHLLHMMSCKAAIKAGQRLQPEEIDALLEQRHLCDDHHHCPHGRPTALTLTRAELDRQFGRLG</sequence>
<feature type="non-terminal residue" evidence="7">
    <location>
        <position position="1"/>
    </location>
</feature>
<comment type="similarity">
    <text evidence="1">Belongs to the DNA mismatch repair MutL/HexB family.</text>
</comment>
<dbReference type="CDD" id="cd16926">
    <property type="entry name" value="HATPase_MutL-MLH-PMS-like"/>
    <property type="match status" value="1"/>
</dbReference>
<dbReference type="InterPro" id="IPR042120">
    <property type="entry name" value="MutL_C_dimsub"/>
</dbReference>
<dbReference type="InterPro" id="IPR020667">
    <property type="entry name" value="DNA_mismatch_repair_MutL"/>
</dbReference>
<dbReference type="Gene3D" id="3.30.1540.20">
    <property type="entry name" value="MutL, C-terminal domain, dimerisation subdomain"/>
    <property type="match status" value="1"/>
</dbReference>
<dbReference type="SUPFAM" id="SSF55874">
    <property type="entry name" value="ATPase domain of HSP90 chaperone/DNA topoisomerase II/histidine kinase"/>
    <property type="match status" value="1"/>
</dbReference>
<dbReference type="NCBIfam" id="TIGR00585">
    <property type="entry name" value="mutl"/>
    <property type="match status" value="1"/>
</dbReference>
<evidence type="ECO:0000313" key="8">
    <source>
        <dbReference type="Proteomes" id="UP001642464"/>
    </source>
</evidence>
<dbReference type="InterPro" id="IPR036890">
    <property type="entry name" value="HATPase_C_sf"/>
</dbReference>
<dbReference type="SUPFAM" id="SSF54211">
    <property type="entry name" value="Ribosomal protein S5 domain 2-like"/>
    <property type="match status" value="1"/>
</dbReference>
<evidence type="ECO:0000313" key="7">
    <source>
        <dbReference type="EMBL" id="CAK9016470.1"/>
    </source>
</evidence>
<evidence type="ECO:0000259" key="5">
    <source>
        <dbReference type="SMART" id="SM00853"/>
    </source>
</evidence>
<proteinExistence type="inferred from homology"/>
<keyword evidence="8" id="KW-1185">Reference proteome</keyword>
<organism evidence="7 8">
    <name type="scientific">Durusdinium trenchii</name>
    <dbReference type="NCBI Taxonomy" id="1381693"/>
    <lineage>
        <taxon>Eukaryota</taxon>
        <taxon>Sar</taxon>
        <taxon>Alveolata</taxon>
        <taxon>Dinophyceae</taxon>
        <taxon>Suessiales</taxon>
        <taxon>Symbiodiniaceae</taxon>
        <taxon>Durusdinium</taxon>
    </lineage>
</organism>
<dbReference type="CDD" id="cd00782">
    <property type="entry name" value="MutL_Trans"/>
    <property type="match status" value="1"/>
</dbReference>
<feature type="domain" description="MutL C-terminal dimerisation" evidence="5">
    <location>
        <begin position="440"/>
        <end position="583"/>
    </location>
</feature>
<dbReference type="InterPro" id="IPR002099">
    <property type="entry name" value="MutL/Mlh/PMS"/>
</dbReference>
<gene>
    <name evidence="7" type="ORF">SCF082_LOCUS13206</name>
</gene>
<dbReference type="SMART" id="SM00853">
    <property type="entry name" value="MutL_C"/>
    <property type="match status" value="1"/>
</dbReference>
<dbReference type="HAMAP" id="MF_00149">
    <property type="entry name" value="DNA_mis_repair"/>
    <property type="match status" value="1"/>
</dbReference>
<accession>A0ABP0JPV5</accession>
<dbReference type="InterPro" id="IPR020568">
    <property type="entry name" value="Ribosomal_Su5_D2-typ_SF"/>
</dbReference>
<dbReference type="InterPro" id="IPR014790">
    <property type="entry name" value="MutL_C"/>
</dbReference>